<evidence type="ECO:0008006" key="4">
    <source>
        <dbReference type="Google" id="ProtNLM"/>
    </source>
</evidence>
<proteinExistence type="predicted"/>
<keyword evidence="3" id="KW-1185">Reference proteome</keyword>
<comment type="caution">
    <text evidence="2">The sequence shown here is derived from an EMBL/GenBank/DDBJ whole genome shotgun (WGS) entry which is preliminary data.</text>
</comment>
<gene>
    <name evidence="2" type="ORF">QFZ26_002361</name>
</gene>
<evidence type="ECO:0000256" key="1">
    <source>
        <dbReference type="SAM" id="MobiDB-lite"/>
    </source>
</evidence>
<dbReference type="EMBL" id="JAUSYY010000001">
    <property type="protein sequence ID" value="MDQ0894806.1"/>
    <property type="molecule type" value="Genomic_DNA"/>
</dbReference>
<feature type="region of interest" description="Disordered" evidence="1">
    <location>
        <begin position="180"/>
        <end position="200"/>
    </location>
</feature>
<feature type="region of interest" description="Disordered" evidence="1">
    <location>
        <begin position="1"/>
        <end position="23"/>
    </location>
</feature>
<dbReference type="Proteomes" id="UP001239083">
    <property type="component" value="Unassembled WGS sequence"/>
</dbReference>
<accession>A0ABU0RC35</accession>
<protein>
    <recommendedName>
        <fullName evidence="4">TetR family transcriptional regulator</fullName>
    </recommendedName>
</protein>
<feature type="compositionally biased region" description="Low complexity" evidence="1">
    <location>
        <begin position="187"/>
        <end position="200"/>
    </location>
</feature>
<organism evidence="2 3">
    <name type="scientific">Agromyces ramosus</name>
    <dbReference type="NCBI Taxonomy" id="33879"/>
    <lineage>
        <taxon>Bacteria</taxon>
        <taxon>Bacillati</taxon>
        <taxon>Actinomycetota</taxon>
        <taxon>Actinomycetes</taxon>
        <taxon>Micrococcales</taxon>
        <taxon>Microbacteriaceae</taxon>
        <taxon>Agromyces</taxon>
    </lineage>
</organism>
<sequence length="200" mass="21270">MADFMRDLPLSWHDQPDESDVTSDWRNAAADVIGRAAVLLETADIGEATREFLATDFARAMRSRRFRAAPDQLDGSPESMRALAQETRTGRTTSVRVLARAVAAYLELARELDAVADLPPRSSGAVALYLAAKAPTPIRAVISGHTLRARDAGWAFGRGPLLEDDAVPLLEFLLGRSERAPAPPAAGPADDSGPSLGPGA</sequence>
<reference evidence="2 3" key="1">
    <citation type="submission" date="2023-07" db="EMBL/GenBank/DDBJ databases">
        <title>Comparative genomics of wheat-associated soil bacteria to identify genetic determinants of phenazine resistance.</title>
        <authorList>
            <person name="Mouncey N."/>
        </authorList>
    </citation>
    <scope>NUCLEOTIDE SEQUENCE [LARGE SCALE GENOMIC DNA]</scope>
    <source>
        <strain evidence="2 3">V3I3</strain>
    </source>
</reference>
<dbReference type="RefSeq" id="WP_307042346.1">
    <property type="nucleotide sequence ID" value="NZ_JAUSYY010000001.1"/>
</dbReference>
<name>A0ABU0RC35_9MICO</name>
<evidence type="ECO:0000313" key="2">
    <source>
        <dbReference type="EMBL" id="MDQ0894806.1"/>
    </source>
</evidence>
<evidence type="ECO:0000313" key="3">
    <source>
        <dbReference type="Proteomes" id="UP001239083"/>
    </source>
</evidence>